<evidence type="ECO:0000313" key="2">
    <source>
        <dbReference type="Proteomes" id="UP000469890"/>
    </source>
</evidence>
<organism evidence="1 2">
    <name type="scientific">Mucor circinelloides f. lusitanicus</name>
    <name type="common">Mucor racemosus var. lusitanicus</name>
    <dbReference type="NCBI Taxonomy" id="29924"/>
    <lineage>
        <taxon>Eukaryota</taxon>
        <taxon>Fungi</taxon>
        <taxon>Fungi incertae sedis</taxon>
        <taxon>Mucoromycota</taxon>
        <taxon>Mucoromycotina</taxon>
        <taxon>Mucoromycetes</taxon>
        <taxon>Mucorales</taxon>
        <taxon>Mucorineae</taxon>
        <taxon>Mucoraceae</taxon>
        <taxon>Mucor</taxon>
    </lineage>
</organism>
<protein>
    <submittedName>
        <fullName evidence="1">Uncharacterized protein</fullName>
    </submittedName>
</protein>
<gene>
    <name evidence="1" type="ORF">FB192DRAFT_1405552</name>
</gene>
<evidence type="ECO:0000313" key="1">
    <source>
        <dbReference type="EMBL" id="KAF1796182.1"/>
    </source>
</evidence>
<accession>A0A8H4B5X1</accession>
<dbReference type="EMBL" id="JAAECE010000013">
    <property type="protein sequence ID" value="KAF1796182.1"/>
    <property type="molecule type" value="Genomic_DNA"/>
</dbReference>
<dbReference type="AlphaFoldDB" id="A0A8H4B5X1"/>
<dbReference type="Proteomes" id="UP000469890">
    <property type="component" value="Unassembled WGS sequence"/>
</dbReference>
<proteinExistence type="predicted"/>
<reference evidence="1 2" key="1">
    <citation type="submission" date="2019-09" db="EMBL/GenBank/DDBJ databases">
        <authorList>
            <consortium name="DOE Joint Genome Institute"/>
            <person name="Mondo S.J."/>
            <person name="Navarro-Mendoza M.I."/>
            <person name="Perez-Arques C."/>
            <person name="Panchal S."/>
            <person name="Nicolas F.E."/>
            <person name="Ganguly P."/>
            <person name="Pangilinan J."/>
            <person name="Grigoriev I."/>
            <person name="Heitman J."/>
            <person name="Sanya K."/>
            <person name="Garre V."/>
        </authorList>
    </citation>
    <scope>NUCLEOTIDE SEQUENCE [LARGE SCALE GENOMIC DNA]</scope>
    <source>
        <strain evidence="1 2">MU402</strain>
    </source>
</reference>
<comment type="caution">
    <text evidence="1">The sequence shown here is derived from an EMBL/GenBank/DDBJ whole genome shotgun (WGS) entry which is preliminary data.</text>
</comment>
<name>A0A8H4B5X1_MUCCL</name>
<sequence length="166" mass="19100">MRKKVRETSGNWLTVAYCRKSKCNVSQEQRVKLIQRMVEILKVKCLCEKVYVSPVCFASSLLLERDFSNNTATVMDKNKYKDGHFQGFVMLAKSSSANIRLVILDYAGLTTNPEDLLKLIRKLKSVKEIVIYKGYTYEILSRQHLLQGEVAKKFDCRPSPVKRSTL</sequence>